<accession>A0A1H9U7U2</accession>
<evidence type="ECO:0000256" key="4">
    <source>
        <dbReference type="ARBA" id="ARBA00022989"/>
    </source>
</evidence>
<dbReference type="PANTHER" id="PTHR23513">
    <property type="entry name" value="INTEGRAL MEMBRANE EFFLUX PROTEIN-RELATED"/>
    <property type="match status" value="1"/>
</dbReference>
<keyword evidence="8" id="KW-1185">Reference proteome</keyword>
<dbReference type="EMBL" id="FOHA01000023">
    <property type="protein sequence ID" value="SES05392.1"/>
    <property type="molecule type" value="Genomic_DNA"/>
</dbReference>
<evidence type="ECO:0000256" key="3">
    <source>
        <dbReference type="ARBA" id="ARBA00022692"/>
    </source>
</evidence>
<keyword evidence="5 6" id="KW-0472">Membrane</keyword>
<evidence type="ECO:0000256" key="5">
    <source>
        <dbReference type="ARBA" id="ARBA00023136"/>
    </source>
</evidence>
<dbReference type="RefSeq" id="WP_092653859.1">
    <property type="nucleotide sequence ID" value="NZ_FOHA01000023.1"/>
</dbReference>
<feature type="transmembrane region" description="Helical" evidence="6">
    <location>
        <begin position="43"/>
        <end position="65"/>
    </location>
</feature>
<dbReference type="Pfam" id="PF07690">
    <property type="entry name" value="MFS_1"/>
    <property type="match status" value="1"/>
</dbReference>
<dbReference type="STRING" id="142588.SAMN04488559_12311"/>
<reference evidence="7 8" key="1">
    <citation type="submission" date="2016-10" db="EMBL/GenBank/DDBJ databases">
        <authorList>
            <person name="de Groot N.N."/>
        </authorList>
    </citation>
    <scope>NUCLEOTIDE SEQUENCE [LARGE SCALE GENOMIC DNA]</scope>
    <source>
        <strain evidence="7 8">DSM 13760</strain>
    </source>
</reference>
<gene>
    <name evidence="7" type="ORF">SAMN04488559_12311</name>
</gene>
<dbReference type="PANTHER" id="PTHR23513:SF6">
    <property type="entry name" value="MAJOR FACILITATOR SUPERFAMILY ASSOCIATED DOMAIN-CONTAINING PROTEIN"/>
    <property type="match status" value="1"/>
</dbReference>
<name>A0A1H9U7U2_9LACT</name>
<proteinExistence type="predicted"/>
<feature type="transmembrane region" description="Helical" evidence="6">
    <location>
        <begin position="170"/>
        <end position="189"/>
    </location>
</feature>
<dbReference type="AlphaFoldDB" id="A0A1H9U7U2"/>
<feature type="transmembrane region" description="Helical" evidence="6">
    <location>
        <begin position="357"/>
        <end position="380"/>
    </location>
</feature>
<feature type="transmembrane region" description="Helical" evidence="6">
    <location>
        <begin position="304"/>
        <end position="337"/>
    </location>
</feature>
<evidence type="ECO:0000313" key="7">
    <source>
        <dbReference type="EMBL" id="SES05392.1"/>
    </source>
</evidence>
<evidence type="ECO:0000313" key="8">
    <source>
        <dbReference type="Proteomes" id="UP000198948"/>
    </source>
</evidence>
<evidence type="ECO:0000256" key="1">
    <source>
        <dbReference type="ARBA" id="ARBA00004651"/>
    </source>
</evidence>
<keyword evidence="3 6" id="KW-0812">Transmembrane</keyword>
<dbReference type="Proteomes" id="UP000198948">
    <property type="component" value="Unassembled WGS sequence"/>
</dbReference>
<dbReference type="GO" id="GO:0005886">
    <property type="term" value="C:plasma membrane"/>
    <property type="evidence" value="ECO:0007669"/>
    <property type="project" value="UniProtKB-SubCell"/>
</dbReference>
<evidence type="ECO:0000256" key="2">
    <source>
        <dbReference type="ARBA" id="ARBA00022475"/>
    </source>
</evidence>
<evidence type="ECO:0000256" key="6">
    <source>
        <dbReference type="SAM" id="Phobius"/>
    </source>
</evidence>
<feature type="transmembrane region" description="Helical" evidence="6">
    <location>
        <begin position="85"/>
        <end position="112"/>
    </location>
</feature>
<dbReference type="InterPro" id="IPR011701">
    <property type="entry name" value="MFS"/>
</dbReference>
<feature type="transmembrane region" description="Helical" evidence="6">
    <location>
        <begin position="271"/>
        <end position="292"/>
    </location>
</feature>
<feature type="transmembrane region" description="Helical" evidence="6">
    <location>
        <begin position="230"/>
        <end position="251"/>
    </location>
</feature>
<protein>
    <submittedName>
        <fullName evidence="7">Major Facilitator Superfamily protein</fullName>
    </submittedName>
</protein>
<dbReference type="GO" id="GO:0022857">
    <property type="term" value="F:transmembrane transporter activity"/>
    <property type="evidence" value="ECO:0007669"/>
    <property type="project" value="InterPro"/>
</dbReference>
<comment type="subcellular location">
    <subcellularLocation>
        <location evidence="1">Cell membrane</location>
        <topology evidence="1">Multi-pass membrane protein</topology>
    </subcellularLocation>
</comment>
<keyword evidence="2" id="KW-1003">Cell membrane</keyword>
<dbReference type="InterPro" id="IPR036259">
    <property type="entry name" value="MFS_trans_sf"/>
</dbReference>
<keyword evidence="4 6" id="KW-1133">Transmembrane helix</keyword>
<feature type="transmembrane region" description="Helical" evidence="6">
    <location>
        <begin position="12"/>
        <end position="31"/>
    </location>
</feature>
<feature type="transmembrane region" description="Helical" evidence="6">
    <location>
        <begin position="387"/>
        <end position="405"/>
    </location>
</feature>
<sequence>MQALKKSRIFRYLFASNFVSGFGDSIYYIALLTYASQFPNSNLAIMLVTLSETIPGLLYIFTGSIADATKNKTQKMIHLAIYRGIFYLIVGFMIGFQPSMMILSGIVLLNFFSDIFGKYASSLNTPFIPNIVDKEDIEAASGLQQAVSQFISIIAQFIGATLLSIFSYQFIAWMNSGTFLLVAVIIWCIRGALQKTEEKSIPVSNEKRTVKQWGASLLASLKELKGNRQLATAVLQFTLVNFFLSALSPLFNIWMSAHPELQLKDFPLSIAIFQGLASIFLIIGNISGSGLFKKMTLTALAKQCLLLILLFAIGIFAAQLWLVFLAISLICLTVGTASPKFSTIVYASVATDKLATISGAANTLLSAAVPFSSLLFLGCANLLNQSFAFVLLLVTTCMGLVFLVFKK</sequence>
<dbReference type="SUPFAM" id="SSF103473">
    <property type="entry name" value="MFS general substrate transporter"/>
    <property type="match status" value="1"/>
</dbReference>
<organism evidence="7 8">
    <name type="scientific">Isobaculum melis</name>
    <dbReference type="NCBI Taxonomy" id="142588"/>
    <lineage>
        <taxon>Bacteria</taxon>
        <taxon>Bacillati</taxon>
        <taxon>Bacillota</taxon>
        <taxon>Bacilli</taxon>
        <taxon>Lactobacillales</taxon>
        <taxon>Carnobacteriaceae</taxon>
        <taxon>Isobaculum</taxon>
    </lineage>
</organism>
<dbReference type="Gene3D" id="1.20.1250.20">
    <property type="entry name" value="MFS general substrate transporter like domains"/>
    <property type="match status" value="1"/>
</dbReference>
<dbReference type="OrthoDB" id="2293709at2"/>